<dbReference type="Gene3D" id="2.60.120.10">
    <property type="entry name" value="Jelly Rolls"/>
    <property type="match status" value="1"/>
</dbReference>
<dbReference type="Proteomes" id="UP000027153">
    <property type="component" value="Unassembled WGS sequence"/>
</dbReference>
<keyword evidence="4" id="KW-0312">Gluconeogenesis</keyword>
<dbReference type="EMBL" id="JMIY01000002">
    <property type="protein sequence ID" value="KCZ72664.1"/>
    <property type="molecule type" value="Genomic_DNA"/>
</dbReference>
<organism evidence="8 9">
    <name type="scientific">Candidatus Methanoperedens nitratireducens</name>
    <dbReference type="NCBI Taxonomy" id="1392998"/>
    <lineage>
        <taxon>Archaea</taxon>
        <taxon>Methanobacteriati</taxon>
        <taxon>Methanobacteriota</taxon>
        <taxon>Stenosarchaea group</taxon>
        <taxon>Methanomicrobia</taxon>
        <taxon>Methanosarcinales</taxon>
        <taxon>ANME-2 cluster</taxon>
        <taxon>Candidatus Methanoperedentaceae</taxon>
        <taxon>Candidatus Methanoperedens</taxon>
    </lineage>
</organism>
<name>A0A062VAA4_9EURY</name>
<dbReference type="GO" id="GO:0006096">
    <property type="term" value="P:glycolytic process"/>
    <property type="evidence" value="ECO:0007669"/>
    <property type="project" value="UniProtKB-UniPathway"/>
</dbReference>
<comment type="catalytic activity">
    <reaction evidence="6">
        <text>alpha-D-glucose 6-phosphate = beta-D-fructose 6-phosphate</text>
        <dbReference type="Rhea" id="RHEA:11816"/>
        <dbReference type="ChEBI" id="CHEBI:57634"/>
        <dbReference type="ChEBI" id="CHEBI:58225"/>
        <dbReference type="EC" id="5.3.1.9"/>
    </reaction>
</comment>
<keyword evidence="5" id="KW-0324">Glycolysis</keyword>
<reference evidence="8 9" key="1">
    <citation type="journal article" date="2013" name="Nature">
        <title>Anaerobic oxidation of methane coupled to nitrate reduction in a novel archaeal lineage.</title>
        <authorList>
            <person name="Haroon M.F."/>
            <person name="Hu S."/>
            <person name="Shi Y."/>
            <person name="Imelfort M."/>
            <person name="Keller J."/>
            <person name="Hugenholtz P."/>
            <person name="Yuan Z."/>
            <person name="Tyson G.W."/>
        </authorList>
    </citation>
    <scope>NUCLEOTIDE SEQUENCE [LARGE SCALE GENOMIC DNA]</scope>
    <source>
        <strain evidence="8 9">ANME-2d</strain>
    </source>
</reference>
<dbReference type="OrthoDB" id="49661at2157"/>
<evidence type="ECO:0000256" key="4">
    <source>
        <dbReference type="ARBA" id="ARBA00022432"/>
    </source>
</evidence>
<dbReference type="GO" id="GO:0004347">
    <property type="term" value="F:glucose-6-phosphate isomerase activity"/>
    <property type="evidence" value="ECO:0007669"/>
    <property type="project" value="UniProtKB-EC"/>
</dbReference>
<evidence type="ECO:0000256" key="6">
    <source>
        <dbReference type="ARBA" id="ARBA00029321"/>
    </source>
</evidence>
<keyword evidence="9" id="KW-1185">Reference proteome</keyword>
<dbReference type="Pfam" id="PF06560">
    <property type="entry name" value="GPI"/>
    <property type="match status" value="1"/>
</dbReference>
<proteinExistence type="inferred from homology"/>
<evidence type="ECO:0000256" key="5">
    <source>
        <dbReference type="ARBA" id="ARBA00023152"/>
    </source>
</evidence>
<gene>
    <name evidence="8" type="ORF">ANME2D_01095</name>
</gene>
<dbReference type="EC" id="5.3.1.9" evidence="3"/>
<feature type="domain" description="Glucose-6-phosphate isomerase prokaryote" evidence="7">
    <location>
        <begin position="21"/>
        <end position="184"/>
    </location>
</feature>
<evidence type="ECO:0000259" key="7">
    <source>
        <dbReference type="Pfam" id="PF06560"/>
    </source>
</evidence>
<dbReference type="UniPathway" id="UPA00109">
    <property type="reaction ID" value="UER00181"/>
</dbReference>
<dbReference type="InterPro" id="IPR011051">
    <property type="entry name" value="RmlC_Cupin_sf"/>
</dbReference>
<dbReference type="SUPFAM" id="SSF51182">
    <property type="entry name" value="RmlC-like cupins"/>
    <property type="match status" value="1"/>
</dbReference>
<sequence>MQNTLEFGTKSVKPGIRMLFDMKEVIYDQEWLLSATDLELYYMYRDLSLSRNDALTIKEHGLRYDVTVIPPRMLGCEFVKTAGHYHPMVPGTDITYPEIYEVLSGEAHYIMQKSDNDKIQDTILVKAEQGDKVIIPPGYGHITINVSNKVLKMANWVARDFESVYAPIKEKGGGAYFILDNGIVKNPGYGYIPEIRILDPASIRGLQKNREMYGLVRDIRKLEFLTRPQEYGWLFEEIFV</sequence>
<comment type="pathway">
    <text evidence="1">Carbohydrate degradation; glycolysis; D-glyceraldehyde 3-phosphate and glycerone phosphate from D-glucose: step 2/4.</text>
</comment>
<dbReference type="GO" id="GO:0006094">
    <property type="term" value="P:gluconeogenesis"/>
    <property type="evidence" value="ECO:0007669"/>
    <property type="project" value="UniProtKB-KW"/>
</dbReference>
<evidence type="ECO:0000313" key="8">
    <source>
        <dbReference type="EMBL" id="KCZ72664.1"/>
    </source>
</evidence>
<keyword evidence="8" id="KW-0413">Isomerase</keyword>
<dbReference type="GO" id="GO:0005737">
    <property type="term" value="C:cytoplasm"/>
    <property type="evidence" value="ECO:0007669"/>
    <property type="project" value="InterPro"/>
</dbReference>
<evidence type="ECO:0000256" key="2">
    <source>
        <dbReference type="ARBA" id="ARBA00006542"/>
    </source>
</evidence>
<comment type="similarity">
    <text evidence="2">Belongs to the archaeal-type GPI family.</text>
</comment>
<dbReference type="InterPro" id="IPR014710">
    <property type="entry name" value="RmlC-like_jellyroll"/>
</dbReference>
<accession>A0A062VAA4</accession>
<evidence type="ECO:0000256" key="1">
    <source>
        <dbReference type="ARBA" id="ARBA00004926"/>
    </source>
</evidence>
<evidence type="ECO:0000256" key="3">
    <source>
        <dbReference type="ARBA" id="ARBA00011952"/>
    </source>
</evidence>
<dbReference type="InterPro" id="IPR010551">
    <property type="entry name" value="G6P_isomerase_prok"/>
</dbReference>
<evidence type="ECO:0000313" key="9">
    <source>
        <dbReference type="Proteomes" id="UP000027153"/>
    </source>
</evidence>
<comment type="caution">
    <text evidence="8">The sequence shown here is derived from an EMBL/GenBank/DDBJ whole genome shotgun (WGS) entry which is preliminary data.</text>
</comment>
<protein>
    <recommendedName>
        <fullName evidence="3">glucose-6-phosphate isomerase</fullName>
        <ecNumber evidence="3">5.3.1.9</ecNumber>
    </recommendedName>
</protein>
<dbReference type="AlphaFoldDB" id="A0A062VAA4"/>
<dbReference type="RefSeq" id="WP_048089594.1">
    <property type="nucleotide sequence ID" value="NZ_JMIY01000002.1"/>
</dbReference>
<dbReference type="CDD" id="cd02218">
    <property type="entry name" value="cupin_PGI"/>
    <property type="match status" value="1"/>
</dbReference>